<gene>
    <name evidence="3" type="ORF">ABIE04_001342</name>
</gene>
<name>A0ABV2PWB6_9GAMM</name>
<keyword evidence="2" id="KW-0732">Signal</keyword>
<feature type="chain" id="PRO_5045964499" evidence="2">
    <location>
        <begin position="26"/>
        <end position="309"/>
    </location>
</feature>
<evidence type="ECO:0000313" key="4">
    <source>
        <dbReference type="Proteomes" id="UP001549251"/>
    </source>
</evidence>
<sequence>MRLPFLFRHALLPLFAALLLGACHGKDDSAQPGGSTPEAALQASVDLLKAGDFNGLWKHALPPADYANMRADWQLQQRDAQPISAEDRARFNEAMQKLTGPDAENKLYAELQPKLATMEQQYKDQLPVLISVGDAMLKSAVAQSRTLSETQKTQAGGVLDVLLPWARQTPWFDQARAKQAVGVAVATARKLDLKSPEQMRTMDFDTTMGKYATAYGGLKQLLAIYGLSVDDTLNSVKLTPVSSSNGHAVVRIDYTLLGKPLSTESKLMQENGRWYSEDLLQNARQSHQQLQQAATASAPASAGSAVTKD</sequence>
<dbReference type="EMBL" id="JBEPSD010000001">
    <property type="protein sequence ID" value="MET4569015.1"/>
    <property type="molecule type" value="Genomic_DNA"/>
</dbReference>
<comment type="caution">
    <text evidence="3">The sequence shown here is derived from an EMBL/GenBank/DDBJ whole genome shotgun (WGS) entry which is preliminary data.</text>
</comment>
<reference evidence="3 4" key="1">
    <citation type="submission" date="2024-06" db="EMBL/GenBank/DDBJ databases">
        <title>Sorghum-associated microbial communities from plants grown in Nebraska, USA.</title>
        <authorList>
            <person name="Schachtman D."/>
        </authorList>
    </citation>
    <scope>NUCLEOTIDE SEQUENCE [LARGE SCALE GENOMIC DNA]</scope>
    <source>
        <strain evidence="3 4">1757</strain>
    </source>
</reference>
<feature type="region of interest" description="Disordered" evidence="1">
    <location>
        <begin position="285"/>
        <end position="309"/>
    </location>
</feature>
<protein>
    <submittedName>
        <fullName evidence="3">Uncharacterized protein YaiI (UPF0178 family)</fullName>
    </submittedName>
</protein>
<accession>A0ABV2PWB6</accession>
<dbReference type="RefSeq" id="WP_354547796.1">
    <property type="nucleotide sequence ID" value="NZ_JBEPSD010000001.1"/>
</dbReference>
<organism evidence="3 4">
    <name type="scientific">Rhodanobacter soli</name>
    <dbReference type="NCBI Taxonomy" id="590609"/>
    <lineage>
        <taxon>Bacteria</taxon>
        <taxon>Pseudomonadati</taxon>
        <taxon>Pseudomonadota</taxon>
        <taxon>Gammaproteobacteria</taxon>
        <taxon>Lysobacterales</taxon>
        <taxon>Rhodanobacteraceae</taxon>
        <taxon>Rhodanobacter</taxon>
    </lineage>
</organism>
<evidence type="ECO:0000256" key="2">
    <source>
        <dbReference type="SAM" id="SignalP"/>
    </source>
</evidence>
<feature type="signal peptide" evidence="2">
    <location>
        <begin position="1"/>
        <end position="25"/>
    </location>
</feature>
<keyword evidence="4" id="KW-1185">Reference proteome</keyword>
<dbReference type="PROSITE" id="PS51257">
    <property type="entry name" value="PROKAR_LIPOPROTEIN"/>
    <property type="match status" value="1"/>
</dbReference>
<evidence type="ECO:0000313" key="3">
    <source>
        <dbReference type="EMBL" id="MET4569015.1"/>
    </source>
</evidence>
<proteinExistence type="predicted"/>
<dbReference type="Proteomes" id="UP001549251">
    <property type="component" value="Unassembled WGS sequence"/>
</dbReference>
<evidence type="ECO:0000256" key="1">
    <source>
        <dbReference type="SAM" id="MobiDB-lite"/>
    </source>
</evidence>